<reference evidence="4" key="1">
    <citation type="submission" date="2024-01" db="EMBL/GenBank/DDBJ databases">
        <title>Genome sequence of Mycoplasma ciconiae type strain DSM 25251.</title>
        <authorList>
            <person name="Spergser J."/>
        </authorList>
    </citation>
    <scope>NUCLEOTIDE SEQUENCE [LARGE SCALE GENOMIC DNA]</scope>
    <source>
        <strain evidence="4">DSM 25251</strain>
    </source>
</reference>
<dbReference type="EMBL" id="JAZDWZ010000001">
    <property type="protein sequence ID" value="MEE3927983.1"/>
    <property type="molecule type" value="Genomic_DNA"/>
</dbReference>
<dbReference type="PANTHER" id="PTHR43586:SF8">
    <property type="entry name" value="CYSTEINE DESULFURASE 1, CHLOROPLASTIC"/>
    <property type="match status" value="1"/>
</dbReference>
<dbReference type="SUPFAM" id="SSF53383">
    <property type="entry name" value="PLP-dependent transferases"/>
    <property type="match status" value="1"/>
</dbReference>
<evidence type="ECO:0000259" key="3">
    <source>
        <dbReference type="Pfam" id="PF00266"/>
    </source>
</evidence>
<keyword evidence="2" id="KW-0663">Pyridoxal phosphate</keyword>
<dbReference type="InterPro" id="IPR000192">
    <property type="entry name" value="Aminotrans_V_dom"/>
</dbReference>
<dbReference type="GO" id="GO:0008483">
    <property type="term" value="F:transaminase activity"/>
    <property type="evidence" value="ECO:0007669"/>
    <property type="project" value="UniProtKB-KW"/>
</dbReference>
<evidence type="ECO:0000313" key="5">
    <source>
        <dbReference type="Proteomes" id="UP001344817"/>
    </source>
</evidence>
<proteinExistence type="predicted"/>
<feature type="domain" description="Aminotransferase class V" evidence="3">
    <location>
        <begin position="17"/>
        <end position="371"/>
    </location>
</feature>
<evidence type="ECO:0000256" key="2">
    <source>
        <dbReference type="ARBA" id="ARBA00022898"/>
    </source>
</evidence>
<organism evidence="4 5">
    <name type="scientific">Mycoplasmopsis ciconiae</name>
    <dbReference type="NCBI Taxonomy" id="561067"/>
    <lineage>
        <taxon>Bacteria</taxon>
        <taxon>Bacillati</taxon>
        <taxon>Mycoplasmatota</taxon>
        <taxon>Mycoplasmoidales</taxon>
        <taxon>Metamycoplasmataceae</taxon>
        <taxon>Mycoplasmopsis</taxon>
    </lineage>
</organism>
<keyword evidence="4" id="KW-0032">Aminotransferase</keyword>
<evidence type="ECO:0000313" key="4">
    <source>
        <dbReference type="EMBL" id="MEE3927983.1"/>
    </source>
</evidence>
<dbReference type="InterPro" id="IPR015422">
    <property type="entry name" value="PyrdxlP-dep_Trfase_small"/>
</dbReference>
<sequence length="384" mass="43420">MKENLIRQQFPILKEIVYFDSAALVLKPLRAIEASNNFYLHNSISSRTADTPKGIIVNQKINQLRQKVADLIDTKSDNVIFTSGTTDSLNIFASMAKQILKEGDEFLISAYNHSSNILPWIEICNETKAKVIISENILQDINPQTKFIALSQETNNFNLALDYVNIYKKAKENNAFVINDAAQAIVHQKVSMNYCDVVVFSSNKMYGPTGMGVLAVKDQILKQIKPTRFGGGSVHEIKKDNTWIAKETIQVFEPGTPNLAGIFMFDEAINFLNELTYAKTEQILRELSFYLHEKLASLENVTLYTQKGDYIALINVKGVNSQDVCTYLGERNIYTISGIFCAPYLRNIKDSFSYLRISLGVYNTKEDIDKLIFELKNGGDFYAF</sequence>
<dbReference type="Gene3D" id="3.40.640.10">
    <property type="entry name" value="Type I PLP-dependent aspartate aminotransferase-like (Major domain)"/>
    <property type="match status" value="1"/>
</dbReference>
<comment type="caution">
    <text evidence="4">The sequence shown here is derived from an EMBL/GenBank/DDBJ whole genome shotgun (WGS) entry which is preliminary data.</text>
</comment>
<gene>
    <name evidence="4" type="ORF">V2E24_00115</name>
</gene>
<keyword evidence="5" id="KW-1185">Reference proteome</keyword>
<dbReference type="RefSeq" id="WP_330500398.1">
    <property type="nucleotide sequence ID" value="NZ_JAZDWZ010000001.1"/>
</dbReference>
<keyword evidence="4" id="KW-0808">Transferase</keyword>
<protein>
    <submittedName>
        <fullName evidence="4">Aminotransferase class V-fold PLP-dependent enzyme</fullName>
    </submittedName>
</protein>
<dbReference type="PANTHER" id="PTHR43586">
    <property type="entry name" value="CYSTEINE DESULFURASE"/>
    <property type="match status" value="1"/>
</dbReference>
<dbReference type="InterPro" id="IPR015421">
    <property type="entry name" value="PyrdxlP-dep_Trfase_major"/>
</dbReference>
<name>A0ABU7ML41_9BACT</name>
<dbReference type="Pfam" id="PF00266">
    <property type="entry name" value="Aminotran_5"/>
    <property type="match status" value="1"/>
</dbReference>
<dbReference type="InterPro" id="IPR015424">
    <property type="entry name" value="PyrdxlP-dep_Trfase"/>
</dbReference>
<accession>A0ABU7ML41</accession>
<dbReference type="Gene3D" id="3.90.1150.10">
    <property type="entry name" value="Aspartate Aminotransferase, domain 1"/>
    <property type="match status" value="1"/>
</dbReference>
<comment type="cofactor">
    <cofactor evidence="1">
        <name>pyridoxal 5'-phosphate</name>
        <dbReference type="ChEBI" id="CHEBI:597326"/>
    </cofactor>
</comment>
<evidence type="ECO:0000256" key="1">
    <source>
        <dbReference type="ARBA" id="ARBA00001933"/>
    </source>
</evidence>
<dbReference type="Proteomes" id="UP001344817">
    <property type="component" value="Unassembled WGS sequence"/>
</dbReference>